<feature type="region of interest" description="Disordered" evidence="1">
    <location>
        <begin position="178"/>
        <end position="315"/>
    </location>
</feature>
<evidence type="ECO:0000313" key="2">
    <source>
        <dbReference type="Proteomes" id="UP000515135"/>
    </source>
</evidence>
<name>A0A6P5A670_BRABE</name>
<protein>
    <submittedName>
        <fullName evidence="3">Mucin-2-like</fullName>
    </submittedName>
</protein>
<feature type="compositionally biased region" description="Basic and acidic residues" evidence="1">
    <location>
        <begin position="258"/>
        <end position="268"/>
    </location>
</feature>
<feature type="region of interest" description="Disordered" evidence="1">
    <location>
        <begin position="323"/>
        <end position="342"/>
    </location>
</feature>
<dbReference type="RefSeq" id="XP_019637296.1">
    <property type="nucleotide sequence ID" value="XM_019781737.1"/>
</dbReference>
<proteinExistence type="predicted"/>
<dbReference type="KEGG" id="bbel:109479748"/>
<feature type="compositionally biased region" description="Basic and acidic residues" evidence="1">
    <location>
        <begin position="178"/>
        <end position="189"/>
    </location>
</feature>
<evidence type="ECO:0000313" key="3">
    <source>
        <dbReference type="RefSeq" id="XP_019637296.1"/>
    </source>
</evidence>
<dbReference type="Proteomes" id="UP000515135">
    <property type="component" value="Unplaced"/>
</dbReference>
<feature type="compositionally biased region" description="Polar residues" evidence="1">
    <location>
        <begin position="284"/>
        <end position="315"/>
    </location>
</feature>
<sequence length="398" mass="44106">MAASKTNERRWFRSHWSGIRASLDKSIGKGLPAFAVQLDFDRNWKFCGPPEVLEVMRGVQDQLENAMYRWQMANREGSEDSENSGMLTCVTLCKPSVPVEQLKAGEVRSVLSSWIRALSPGNASPNYGDPTARPVYWPETVPWQPPSKPPKGFPDWTGALKGILRNILLHVGEDPDTYYRADADRDQSNPDRPISPDGPTNSTVQPTPINSTVRPTPAPRSSQTNPTVRPTPVPRLTQTNLTVRPTPAIPDLSTNPDRPTDRSTDPDRLTNSVGPTNDDIPTNLHRTTPDRSTNPIPNHHSTTSTPDFSMLQNSPDNLSSLVQQHLSPHLSPPYPPPPDVADVSPIQVSPIQVSPIRQKRAHMEPQFSPRQPSLRMKKPRNIWVYTPSNPTNPTAGPC</sequence>
<accession>A0A6P5A670</accession>
<feature type="compositionally biased region" description="Polar residues" evidence="1">
    <location>
        <begin position="198"/>
        <end position="225"/>
    </location>
</feature>
<keyword evidence="2" id="KW-1185">Reference proteome</keyword>
<feature type="compositionally biased region" description="Pro residues" evidence="1">
    <location>
        <begin position="330"/>
        <end position="339"/>
    </location>
</feature>
<dbReference type="OrthoDB" id="10125484at2759"/>
<dbReference type="GeneID" id="109479748"/>
<evidence type="ECO:0000256" key="1">
    <source>
        <dbReference type="SAM" id="MobiDB-lite"/>
    </source>
</evidence>
<gene>
    <name evidence="3" type="primary">LOC109479748</name>
</gene>
<reference evidence="3" key="1">
    <citation type="submission" date="2025-08" db="UniProtKB">
        <authorList>
            <consortium name="RefSeq"/>
        </authorList>
    </citation>
    <scope>IDENTIFICATION</scope>
    <source>
        <tissue evidence="3">Gonad</tissue>
    </source>
</reference>
<organism evidence="2 3">
    <name type="scientific">Branchiostoma belcheri</name>
    <name type="common">Amphioxus</name>
    <dbReference type="NCBI Taxonomy" id="7741"/>
    <lineage>
        <taxon>Eukaryota</taxon>
        <taxon>Metazoa</taxon>
        <taxon>Chordata</taxon>
        <taxon>Cephalochordata</taxon>
        <taxon>Leptocardii</taxon>
        <taxon>Amphioxiformes</taxon>
        <taxon>Branchiostomatidae</taxon>
        <taxon>Branchiostoma</taxon>
    </lineage>
</organism>
<dbReference type="AlphaFoldDB" id="A0A6P5A670"/>